<comment type="caution">
    <text evidence="2">The sequence shown here is derived from an EMBL/GenBank/DDBJ whole genome shotgun (WGS) entry which is preliminary data.</text>
</comment>
<evidence type="ECO:0000313" key="2">
    <source>
        <dbReference type="EMBL" id="RUO44474.1"/>
    </source>
</evidence>
<protein>
    <submittedName>
        <fullName evidence="2">Uncharacterized protein</fullName>
    </submittedName>
</protein>
<dbReference type="EMBL" id="PIPS01000001">
    <property type="protein sequence ID" value="RUO44474.1"/>
    <property type="molecule type" value="Genomic_DNA"/>
</dbReference>
<dbReference type="Proteomes" id="UP000286680">
    <property type="component" value="Unassembled WGS sequence"/>
</dbReference>
<evidence type="ECO:0000256" key="1">
    <source>
        <dbReference type="SAM" id="Phobius"/>
    </source>
</evidence>
<organism evidence="2 3">
    <name type="scientific">Idiomarina aquatica</name>
    <dbReference type="NCBI Taxonomy" id="1327752"/>
    <lineage>
        <taxon>Bacteria</taxon>
        <taxon>Pseudomonadati</taxon>
        <taxon>Pseudomonadota</taxon>
        <taxon>Gammaproteobacteria</taxon>
        <taxon>Alteromonadales</taxon>
        <taxon>Idiomarinaceae</taxon>
        <taxon>Idiomarina</taxon>
    </lineage>
</organism>
<keyword evidence="1" id="KW-0812">Transmembrane</keyword>
<keyword evidence="1" id="KW-0472">Membrane</keyword>
<keyword evidence="1" id="KW-1133">Transmembrane helix</keyword>
<feature type="transmembrane region" description="Helical" evidence="1">
    <location>
        <begin position="12"/>
        <end position="30"/>
    </location>
</feature>
<evidence type="ECO:0000313" key="3">
    <source>
        <dbReference type="Proteomes" id="UP000286680"/>
    </source>
</evidence>
<gene>
    <name evidence="2" type="ORF">CWE23_00025</name>
</gene>
<keyword evidence="3" id="KW-1185">Reference proteome</keyword>
<dbReference type="RefSeq" id="WP_126819043.1">
    <property type="nucleotide sequence ID" value="NZ_PIPS01000001.1"/>
</dbReference>
<dbReference type="AlphaFoldDB" id="A0AA94EG64"/>
<reference evidence="3" key="1">
    <citation type="journal article" date="2018" name="Front. Microbiol.">
        <title>Genome-Based Analysis Reveals the Taxonomy and Diversity of the Family Idiomarinaceae.</title>
        <authorList>
            <person name="Liu Y."/>
            <person name="Lai Q."/>
            <person name="Shao Z."/>
        </authorList>
    </citation>
    <scope>NUCLEOTIDE SEQUENCE [LARGE SCALE GENOMIC DNA]</scope>
    <source>
        <strain evidence="3">SN-14</strain>
    </source>
</reference>
<sequence length="134" mass="15085">MGDTANQYGVQAVKITFTAVLLCLFCWLSFADAESSISSPFVVADTSALSETSDHLAVSYLSYSSASYFEHHKQSAKWQFDRTDETLFTATIVNVYSLTEPIFDDWFLNKPASRFHLSGWKDTGIQFKIKNAFI</sequence>
<proteinExistence type="predicted"/>
<accession>A0AA94EG64</accession>
<name>A0AA94EG64_9GAMM</name>